<dbReference type="PANTHER" id="PTHR43648:SF1">
    <property type="entry name" value="ELECTRON TRANSFER FLAVOPROTEIN BETA SUBUNIT LYSINE METHYLTRANSFERASE"/>
    <property type="match status" value="1"/>
</dbReference>
<evidence type="ECO:0000313" key="3">
    <source>
        <dbReference type="EMBL" id="EJC81640.1"/>
    </source>
</evidence>
<dbReference type="GO" id="GO:0016279">
    <property type="term" value="F:protein-lysine N-methyltransferase activity"/>
    <property type="evidence" value="ECO:0007669"/>
    <property type="project" value="TreeGrafter"/>
</dbReference>
<dbReference type="Gene3D" id="3.40.50.150">
    <property type="entry name" value="Vaccinia Virus protein VP39"/>
    <property type="match status" value="1"/>
</dbReference>
<reference evidence="3 4" key="1">
    <citation type="submission" date="2012-02" db="EMBL/GenBank/DDBJ databases">
        <title>Improved High-Quality Draft Sequence of Rhizobium leguminosarum bv. trifolii WSM2297.</title>
        <authorList>
            <consortium name="US DOE Joint Genome Institute"/>
            <person name="Lucas S."/>
            <person name="Han J."/>
            <person name="Lapidus A."/>
            <person name="Cheng J.-F."/>
            <person name="Goodwin L."/>
            <person name="Pitluck S."/>
            <person name="Peters L."/>
            <person name="Ovchinnikova G."/>
            <person name="Zhang X."/>
            <person name="Detter J.C."/>
            <person name="Han C."/>
            <person name="Tapia R."/>
            <person name="Land M."/>
            <person name="Hauser L."/>
            <person name="Kyrpides N."/>
            <person name="Ivanova N."/>
            <person name="Pagani I."/>
            <person name="Brau L."/>
            <person name="Yates R."/>
            <person name="O'Hara G."/>
            <person name="Rui T."/>
            <person name="Howieson J."/>
            <person name="Reeve W."/>
            <person name="Woyke T."/>
        </authorList>
    </citation>
    <scope>NUCLEOTIDE SEQUENCE [LARGE SCALE GENOMIC DNA]</scope>
    <source>
        <strain evidence="3 4">WSM2297</strain>
    </source>
</reference>
<dbReference type="AlphaFoldDB" id="J0CPR0"/>
<dbReference type="InterPro" id="IPR050078">
    <property type="entry name" value="Ribosomal_L11_MeTrfase_PrmA"/>
</dbReference>
<proteinExistence type="predicted"/>
<dbReference type="SUPFAM" id="SSF53335">
    <property type="entry name" value="S-adenosyl-L-methionine-dependent methyltransferases"/>
    <property type="match status" value="1"/>
</dbReference>
<dbReference type="InterPro" id="IPR029063">
    <property type="entry name" value="SAM-dependent_MTases_sf"/>
</dbReference>
<sequence length="230" mass="24862">MGRSLPYGRAGRTAAVKTDPQAFIRAHTSVMAPPHVPEISLHLASEAHELWLKTEEELEAIGLPPPFWAFAWAGGQGLARYVLDHPEMVRGKRVLDFASGSGLVGIAAVMAGAREVTAADIDPWAETAVRLNAEVNGVLLGFTGTDLIGQAIDADIVLAGDVFYDRAFADALIPWFLRLVADGTPVLVGDPGRSYLPRDRLESCAVYEVPVTRALEDSEIKKTTVWRFAT</sequence>
<gene>
    <name evidence="3" type="ORF">Rleg4DRAFT_3326</name>
</gene>
<dbReference type="Proteomes" id="UP000005732">
    <property type="component" value="Unassembled WGS sequence"/>
</dbReference>
<dbReference type="GO" id="GO:0032259">
    <property type="term" value="P:methylation"/>
    <property type="evidence" value="ECO:0007669"/>
    <property type="project" value="UniProtKB-KW"/>
</dbReference>
<evidence type="ECO:0000313" key="4">
    <source>
        <dbReference type="Proteomes" id="UP000005732"/>
    </source>
</evidence>
<name>J0CPR0_RHILT</name>
<organism evidence="3 4">
    <name type="scientific">Rhizobium leguminosarum bv. trifolii WSM2297</name>
    <dbReference type="NCBI Taxonomy" id="754762"/>
    <lineage>
        <taxon>Bacteria</taxon>
        <taxon>Pseudomonadati</taxon>
        <taxon>Pseudomonadota</taxon>
        <taxon>Alphaproteobacteria</taxon>
        <taxon>Hyphomicrobiales</taxon>
        <taxon>Rhizobiaceae</taxon>
        <taxon>Rhizobium/Agrobacterium group</taxon>
        <taxon>Rhizobium</taxon>
    </lineage>
</organism>
<dbReference type="EMBL" id="JH719395">
    <property type="protein sequence ID" value="EJC81640.1"/>
    <property type="molecule type" value="Genomic_DNA"/>
</dbReference>
<keyword evidence="1 3" id="KW-0489">Methyltransferase</keyword>
<protein>
    <submittedName>
        <fullName evidence="3">Putative methyltransferase</fullName>
    </submittedName>
</protein>
<evidence type="ECO:0000256" key="2">
    <source>
        <dbReference type="ARBA" id="ARBA00022679"/>
    </source>
</evidence>
<dbReference type="PANTHER" id="PTHR43648">
    <property type="entry name" value="ELECTRON TRANSFER FLAVOPROTEIN BETA SUBUNIT LYSINE METHYLTRANSFERASE"/>
    <property type="match status" value="1"/>
</dbReference>
<evidence type="ECO:0000256" key="1">
    <source>
        <dbReference type="ARBA" id="ARBA00022603"/>
    </source>
</evidence>
<accession>J0CPR0</accession>
<dbReference type="Pfam" id="PF06325">
    <property type="entry name" value="PrmA"/>
    <property type="match status" value="1"/>
</dbReference>
<dbReference type="HOGENOM" id="CLU_074455_1_0_5"/>
<keyword evidence="2 3" id="KW-0808">Transferase</keyword>